<dbReference type="InterPro" id="IPR011990">
    <property type="entry name" value="TPR-like_helical_dom_sf"/>
</dbReference>
<proteinExistence type="predicted"/>
<organism evidence="1 2">
    <name type="scientific">Qipengyuania mesophila</name>
    <dbReference type="NCBI Taxonomy" id="2867246"/>
    <lineage>
        <taxon>Bacteria</taxon>
        <taxon>Pseudomonadati</taxon>
        <taxon>Pseudomonadota</taxon>
        <taxon>Alphaproteobacteria</taxon>
        <taxon>Sphingomonadales</taxon>
        <taxon>Erythrobacteraceae</taxon>
        <taxon>Qipengyuania</taxon>
    </lineage>
</organism>
<name>A0ABS7JRN0_9SPHN</name>
<protein>
    <recommendedName>
        <fullName evidence="3">Sel1 repeat family protein</fullName>
    </recommendedName>
</protein>
<reference evidence="1 2" key="1">
    <citation type="submission" date="2021-08" db="EMBL/GenBank/DDBJ databases">
        <title>Comparative Genomics Analysis of the Genus Qipengyuania Reveals Extensive Genetic Diversity and Metabolic Versatility, Including the Description of Fifteen Novel Species.</title>
        <authorList>
            <person name="Liu Y."/>
        </authorList>
    </citation>
    <scope>NUCLEOTIDE SEQUENCE [LARGE SCALE GENOMIC DNA]</scope>
    <source>
        <strain evidence="1 2">YG27</strain>
    </source>
</reference>
<sequence length="242" mass="28173">MFRELRRKLMPRILARFEEAMKPDKPLANIVWDASKAWENRYTFEWDHKDSECPDQPARMEQAEGLAKSDPIGALEVYRKAAQDGSVWAMWMVGWHYDKGCAVSKNPDLAEQNYRIAIRSGSMRATIDCAKLLRGQGRIDEALELLEPAAERGFVPAMFWKSFYAYLRDLSRDAARQIEPCLERAIDAGHPQARFFRNWLRMKGKFGIRQIPLGWRDWWKQLREHQEASELRDSDESPTPAA</sequence>
<evidence type="ECO:0000313" key="1">
    <source>
        <dbReference type="EMBL" id="MBX7500263.1"/>
    </source>
</evidence>
<dbReference type="Gene3D" id="1.25.40.10">
    <property type="entry name" value="Tetratricopeptide repeat domain"/>
    <property type="match status" value="1"/>
</dbReference>
<keyword evidence="2" id="KW-1185">Reference proteome</keyword>
<comment type="caution">
    <text evidence="1">The sequence shown here is derived from an EMBL/GenBank/DDBJ whole genome shotgun (WGS) entry which is preliminary data.</text>
</comment>
<dbReference type="SUPFAM" id="SSF81901">
    <property type="entry name" value="HCP-like"/>
    <property type="match status" value="1"/>
</dbReference>
<dbReference type="Proteomes" id="UP000782554">
    <property type="component" value="Unassembled WGS sequence"/>
</dbReference>
<dbReference type="EMBL" id="JAIGNU010000001">
    <property type="protein sequence ID" value="MBX7500263.1"/>
    <property type="molecule type" value="Genomic_DNA"/>
</dbReference>
<accession>A0ABS7JRN0</accession>
<evidence type="ECO:0000313" key="2">
    <source>
        <dbReference type="Proteomes" id="UP000782554"/>
    </source>
</evidence>
<evidence type="ECO:0008006" key="3">
    <source>
        <dbReference type="Google" id="ProtNLM"/>
    </source>
</evidence>
<dbReference type="RefSeq" id="WP_221600381.1">
    <property type="nucleotide sequence ID" value="NZ_JAIGNU010000001.1"/>
</dbReference>
<gene>
    <name evidence="1" type="ORF">K3181_02240</name>
</gene>